<organism evidence="1 2">
    <name type="scientific">Halocatena marina</name>
    <dbReference type="NCBI Taxonomy" id="2934937"/>
    <lineage>
        <taxon>Archaea</taxon>
        <taxon>Methanobacteriati</taxon>
        <taxon>Methanobacteriota</taxon>
        <taxon>Stenosarchaea group</taxon>
        <taxon>Halobacteria</taxon>
        <taxon>Halobacteriales</taxon>
        <taxon>Natronomonadaceae</taxon>
        <taxon>Halocatena</taxon>
    </lineage>
</organism>
<name>A0ABD5YQ53_9EURY</name>
<gene>
    <name evidence="1" type="ORF">ACFQL7_17445</name>
</gene>
<evidence type="ECO:0000313" key="1">
    <source>
        <dbReference type="EMBL" id="MFC7191406.1"/>
    </source>
</evidence>
<dbReference type="Proteomes" id="UP001596417">
    <property type="component" value="Unassembled WGS sequence"/>
</dbReference>
<sequence>MTVRVERTIELSASPEDVWDFIADPEQRASAISVITEFERTGEHTEVWHVRLPLPLVDRTVTIETKETDFDPPHFVQFVGRSSALRVIGTHEVEPTEDGARLTNRFTVEGKLPGVERFFERNLDAELDNLEQALRDNLGLHA</sequence>
<dbReference type="AlphaFoldDB" id="A0ABD5YQ53"/>
<comment type="caution">
    <text evidence="1">The sequence shown here is derived from an EMBL/GenBank/DDBJ whole genome shotgun (WGS) entry which is preliminary data.</text>
</comment>
<dbReference type="SUPFAM" id="SSF55961">
    <property type="entry name" value="Bet v1-like"/>
    <property type="match status" value="1"/>
</dbReference>
<dbReference type="InterPro" id="IPR023393">
    <property type="entry name" value="START-like_dom_sf"/>
</dbReference>
<protein>
    <submittedName>
        <fullName evidence="1">SRPBCC family protein</fullName>
    </submittedName>
</protein>
<proteinExistence type="predicted"/>
<reference evidence="1 2" key="1">
    <citation type="journal article" date="2019" name="Int. J. Syst. Evol. Microbiol.">
        <title>The Global Catalogue of Microorganisms (GCM) 10K type strain sequencing project: providing services to taxonomists for standard genome sequencing and annotation.</title>
        <authorList>
            <consortium name="The Broad Institute Genomics Platform"/>
            <consortium name="The Broad Institute Genome Sequencing Center for Infectious Disease"/>
            <person name="Wu L."/>
            <person name="Ma J."/>
        </authorList>
    </citation>
    <scope>NUCLEOTIDE SEQUENCE [LARGE SCALE GENOMIC DNA]</scope>
    <source>
        <strain evidence="1 2">RDMS1</strain>
    </source>
</reference>
<dbReference type="Pfam" id="PF10604">
    <property type="entry name" value="Polyketide_cyc2"/>
    <property type="match status" value="1"/>
</dbReference>
<keyword evidence="2" id="KW-1185">Reference proteome</keyword>
<evidence type="ECO:0000313" key="2">
    <source>
        <dbReference type="Proteomes" id="UP001596417"/>
    </source>
</evidence>
<dbReference type="EMBL" id="JBHTAX010000001">
    <property type="protein sequence ID" value="MFC7191406.1"/>
    <property type="molecule type" value="Genomic_DNA"/>
</dbReference>
<dbReference type="InterPro" id="IPR019587">
    <property type="entry name" value="Polyketide_cyclase/dehydratase"/>
</dbReference>
<dbReference type="GeneID" id="76201137"/>
<dbReference type="RefSeq" id="WP_248909071.1">
    <property type="nucleotide sequence ID" value="NZ_CP109979.1"/>
</dbReference>
<dbReference type="CDD" id="cd07812">
    <property type="entry name" value="SRPBCC"/>
    <property type="match status" value="1"/>
</dbReference>
<dbReference type="Gene3D" id="3.30.530.20">
    <property type="match status" value="1"/>
</dbReference>
<accession>A0ABD5YQ53</accession>